<evidence type="ECO:0000256" key="13">
    <source>
        <dbReference type="RuleBase" id="RU003848"/>
    </source>
</evidence>
<keyword evidence="7 12" id="KW-0406">Ion transport</keyword>
<feature type="region of interest" description="Disordered" evidence="14">
    <location>
        <begin position="105"/>
        <end position="129"/>
    </location>
</feature>
<evidence type="ECO:0000313" key="15">
    <source>
        <dbReference type="EMBL" id="ASC72344.1"/>
    </source>
</evidence>
<keyword evidence="3 12" id="KW-0138">CF(0)</keyword>
<evidence type="ECO:0000256" key="1">
    <source>
        <dbReference type="ARBA" id="ARBA00005513"/>
    </source>
</evidence>
<dbReference type="InterPro" id="IPR050059">
    <property type="entry name" value="ATP_synthase_B_chain"/>
</dbReference>
<dbReference type="GO" id="GO:0046933">
    <property type="term" value="F:proton-transporting ATP synthase activity, rotational mechanism"/>
    <property type="evidence" value="ECO:0007669"/>
    <property type="project" value="UniProtKB-UniRule"/>
</dbReference>
<gene>
    <name evidence="15" type="primary">atpF_2</name>
    <name evidence="12" type="synonym">atpF2</name>
    <name evidence="12" type="synonym">atpG</name>
    <name evidence="15" type="ORF">XM38_033010</name>
</gene>
<dbReference type="InterPro" id="IPR034679">
    <property type="entry name" value="ATP_synth_b"/>
</dbReference>
<dbReference type="GO" id="GO:0012505">
    <property type="term" value="C:endomembrane system"/>
    <property type="evidence" value="ECO:0007669"/>
    <property type="project" value="UniProtKB-SubCell"/>
</dbReference>
<dbReference type="EMBL" id="CP021983">
    <property type="protein sequence ID" value="ASC72344.1"/>
    <property type="molecule type" value="Genomic_DNA"/>
</dbReference>
<feature type="compositionally biased region" description="Low complexity" evidence="14">
    <location>
        <begin position="105"/>
        <end position="117"/>
    </location>
</feature>
<comment type="subunit">
    <text evidence="12">F-type ATPases have 2 components, F(1) - the catalytic core - and F(0) - the membrane proton channel. F(1) has five subunits: alpha(3), beta(3), gamma(1), delta(1), epsilon(1). F(0) has four main subunits: a(1), b(1), b'(1) and c(10-14). The alpha and beta chains form an alternating ring which encloses part of the gamma chain. F(1) is attached to F(0) by a central stalk formed by the gamma and epsilon chains, while a peripheral stalk is formed by the delta, b and b' chains.</text>
</comment>
<comment type="similarity">
    <text evidence="1 12 13">Belongs to the ATPase B chain family.</text>
</comment>
<evidence type="ECO:0000256" key="5">
    <source>
        <dbReference type="ARBA" id="ARBA00022781"/>
    </source>
</evidence>
<dbReference type="PANTHER" id="PTHR33445:SF2">
    <property type="entry name" value="ATP SYNTHASE SUBUNIT B', CHLOROPLASTIC"/>
    <property type="match status" value="1"/>
</dbReference>
<organism evidence="15 16">
    <name type="scientific">Halomicronema hongdechloris C2206</name>
    <dbReference type="NCBI Taxonomy" id="1641165"/>
    <lineage>
        <taxon>Bacteria</taxon>
        <taxon>Bacillati</taxon>
        <taxon>Cyanobacteriota</taxon>
        <taxon>Cyanophyceae</taxon>
        <taxon>Nodosilineales</taxon>
        <taxon>Nodosilineaceae</taxon>
        <taxon>Halomicronema</taxon>
    </lineage>
</organism>
<dbReference type="Pfam" id="PF00430">
    <property type="entry name" value="ATP-synt_B"/>
    <property type="match status" value="1"/>
</dbReference>
<reference evidence="15 16" key="1">
    <citation type="journal article" date="2016" name="Biochim. Biophys. Acta">
        <title>Characterization of red-shifted phycobilisomes isolated from the chlorophyll f-containing cyanobacterium Halomicronema hongdechloris.</title>
        <authorList>
            <person name="Li Y."/>
            <person name="Lin Y."/>
            <person name="Garvey C.J."/>
            <person name="Birch D."/>
            <person name="Corkery R.W."/>
            <person name="Loughlin P.C."/>
            <person name="Scheer H."/>
            <person name="Willows R.D."/>
            <person name="Chen M."/>
        </authorList>
    </citation>
    <scope>NUCLEOTIDE SEQUENCE [LARGE SCALE GENOMIC DNA]</scope>
    <source>
        <strain evidence="15 16">C2206</strain>
    </source>
</reference>
<keyword evidence="5 12" id="KW-0375">Hydrogen ion transport</keyword>
<dbReference type="Proteomes" id="UP000191901">
    <property type="component" value="Chromosome"/>
</dbReference>
<evidence type="ECO:0000256" key="6">
    <source>
        <dbReference type="ARBA" id="ARBA00022989"/>
    </source>
</evidence>
<keyword evidence="6 12" id="KW-1133">Transmembrane helix</keyword>
<keyword evidence="16" id="KW-1185">Reference proteome</keyword>
<dbReference type="STRING" id="1641165.XM38_24250"/>
<keyword evidence="9 12" id="KW-0066">ATP synthesis</keyword>
<evidence type="ECO:0000313" key="16">
    <source>
        <dbReference type="Proteomes" id="UP000191901"/>
    </source>
</evidence>
<evidence type="ECO:0000256" key="14">
    <source>
        <dbReference type="SAM" id="MobiDB-lite"/>
    </source>
</evidence>
<proteinExistence type="inferred from homology"/>
<evidence type="ECO:0000256" key="10">
    <source>
        <dbReference type="ARBA" id="ARBA00025198"/>
    </source>
</evidence>
<comment type="function">
    <text evidence="10 12">F(1)F(0) ATP synthase produces ATP from ADP in the presence of a proton or sodium gradient. F-type ATPases consist of two structural domains, F(1) containing the extramembraneous catalytic core and F(0) containing the membrane proton channel, linked together by a central stalk and a peripheral stalk. During catalysis, ATP synthesis in the catalytic domain of F(1) is coupled via a rotary mechanism of the central stalk subunits to proton translocation.</text>
</comment>
<evidence type="ECO:0000256" key="4">
    <source>
        <dbReference type="ARBA" id="ARBA00022692"/>
    </source>
</evidence>
<evidence type="ECO:0000256" key="9">
    <source>
        <dbReference type="ARBA" id="ARBA00023310"/>
    </source>
</evidence>
<evidence type="ECO:0000256" key="7">
    <source>
        <dbReference type="ARBA" id="ARBA00023065"/>
    </source>
</evidence>
<evidence type="ECO:0000256" key="8">
    <source>
        <dbReference type="ARBA" id="ARBA00023136"/>
    </source>
</evidence>
<dbReference type="GO" id="GO:0031676">
    <property type="term" value="C:plasma membrane-derived thylakoid membrane"/>
    <property type="evidence" value="ECO:0007669"/>
    <property type="project" value="UniProtKB-SubCell"/>
</dbReference>
<dbReference type="GO" id="GO:0045259">
    <property type="term" value="C:proton-transporting ATP synthase complex"/>
    <property type="evidence" value="ECO:0007669"/>
    <property type="project" value="UniProtKB-KW"/>
</dbReference>
<dbReference type="HAMAP" id="MF_01399">
    <property type="entry name" value="ATP_synth_bprime"/>
    <property type="match status" value="1"/>
</dbReference>
<dbReference type="NCBIfam" id="NF005607">
    <property type="entry name" value="PRK07353.1"/>
    <property type="match status" value="1"/>
</dbReference>
<evidence type="ECO:0000256" key="11">
    <source>
        <dbReference type="ARBA" id="ARBA00037847"/>
    </source>
</evidence>
<dbReference type="InterPro" id="IPR002146">
    <property type="entry name" value="ATP_synth_b/b'su_bac/chlpt"/>
</dbReference>
<dbReference type="PANTHER" id="PTHR33445">
    <property type="entry name" value="ATP SYNTHASE SUBUNIT B', CHLOROPLASTIC"/>
    <property type="match status" value="1"/>
</dbReference>
<dbReference type="CDD" id="cd06503">
    <property type="entry name" value="ATP-synt_Fo_b"/>
    <property type="match status" value="1"/>
</dbReference>
<name>A0A1Z3HPW0_9CYAN</name>
<keyword evidence="4 12" id="KW-0812">Transmembrane</keyword>
<dbReference type="HAMAP" id="MF_01398">
    <property type="entry name" value="ATP_synth_b_bprime"/>
    <property type="match status" value="1"/>
</dbReference>
<feature type="compositionally biased region" description="Basic and acidic residues" evidence="14">
    <location>
        <begin position="118"/>
        <end position="129"/>
    </location>
</feature>
<dbReference type="RefSeq" id="WP_202979047.1">
    <property type="nucleotide sequence ID" value="NZ_CP021983.2"/>
</dbReference>
<accession>A0A1Z3HPW0</accession>
<evidence type="ECO:0000256" key="2">
    <source>
        <dbReference type="ARBA" id="ARBA00022448"/>
    </source>
</evidence>
<keyword evidence="12" id="KW-0793">Thylakoid</keyword>
<dbReference type="KEGG" id="hhg:XM38_033010"/>
<evidence type="ECO:0000256" key="12">
    <source>
        <dbReference type="HAMAP-Rule" id="MF_01399"/>
    </source>
</evidence>
<comment type="function">
    <text evidence="12">Component of the F(0) channel, it forms part of the peripheral stalk, linking F(1) to F(0). The b'-subunit is a diverged and duplicated form of b found in plants and photosynthetic bacteria.</text>
</comment>
<keyword evidence="2 12" id="KW-0813">Transport</keyword>
<sequence length="160" mass="17795">MNWMYILAVEAAAEESGGLFDFDATLPLMAVQFLILAAVLNVIFYRPLGNAIDERNGYIRTNQADAQERLAKAEQLAQQYEQDLATTRRQAQSIIAQAQEAAQKMAAQSRADAQQEAQAEREQVQQELDEQKQAALQSLEQQVGDLSRQILDKVLRSAAA</sequence>
<evidence type="ECO:0000256" key="3">
    <source>
        <dbReference type="ARBA" id="ARBA00022547"/>
    </source>
</evidence>
<feature type="transmembrane region" description="Helical" evidence="12">
    <location>
        <begin position="24"/>
        <end position="45"/>
    </location>
</feature>
<protein>
    <recommendedName>
        <fullName evidence="12">ATP synthase subunit b'</fullName>
    </recommendedName>
    <alternativeName>
        <fullName evidence="12">ATP synthase F(0) sector subunit b'</fullName>
    </alternativeName>
    <alternativeName>
        <fullName evidence="12">ATPase subunit II</fullName>
    </alternativeName>
    <alternativeName>
        <fullName evidence="12">F-type ATPase subunit b'</fullName>
        <shortName evidence="12">F-ATPase subunit b'</shortName>
    </alternativeName>
</protein>
<dbReference type="GO" id="GO:0046961">
    <property type="term" value="F:proton-transporting ATPase activity, rotational mechanism"/>
    <property type="evidence" value="ECO:0007669"/>
    <property type="project" value="TreeGrafter"/>
</dbReference>
<keyword evidence="8 12" id="KW-0472">Membrane</keyword>
<comment type="subcellular location">
    <subcellularLocation>
        <location evidence="12">Cellular thylakoid membrane</location>
        <topology evidence="12">Single-pass membrane protein</topology>
    </subcellularLocation>
    <subcellularLocation>
        <location evidence="11">Endomembrane system</location>
        <topology evidence="11">Single-pass membrane protein</topology>
    </subcellularLocation>
</comment>
<dbReference type="AlphaFoldDB" id="A0A1Z3HPW0"/>